<accession>A5YSJ6</accession>
<dbReference type="AlphaFoldDB" id="A5YSJ6"/>
<dbReference type="InterPro" id="IPR004521">
    <property type="entry name" value="Uncharacterised_CHP00451"/>
</dbReference>
<dbReference type="Gene3D" id="3.10.450.120">
    <property type="entry name" value="Pre-PUA domain, domain 1"/>
    <property type="match status" value="1"/>
</dbReference>
<organism evidence="2">
    <name type="scientific">uncultured haloarchaeon</name>
    <dbReference type="NCBI Taxonomy" id="160804"/>
    <lineage>
        <taxon>Archaea</taxon>
        <taxon>Methanobacteriati</taxon>
        <taxon>Methanobacteriota</taxon>
        <taxon>Stenosarchaea group</taxon>
        <taxon>Halobacteria</taxon>
        <taxon>Halobacteriales</taxon>
        <taxon>Halobacteriaceae</taxon>
        <taxon>environmental samples</taxon>
    </lineage>
</organism>
<dbReference type="NCBIfam" id="TIGR03684">
    <property type="entry name" value="arCOG00985"/>
    <property type="match status" value="1"/>
</dbReference>
<feature type="domain" description="PUA" evidence="1">
    <location>
        <begin position="166"/>
        <end position="240"/>
    </location>
</feature>
<protein>
    <submittedName>
        <fullName evidence="2">Probable PUA domain RNA-binding protein</fullName>
    </submittedName>
</protein>
<evidence type="ECO:0000259" key="1">
    <source>
        <dbReference type="SMART" id="SM00359"/>
    </source>
</evidence>
<dbReference type="InterPro" id="IPR022430">
    <property type="entry name" value="CHP03684"/>
</dbReference>
<name>A5YSJ6_9EURY</name>
<dbReference type="InterPro" id="IPR016437">
    <property type="entry name" value="MCT-1/Tma20"/>
</dbReference>
<dbReference type="GO" id="GO:0003723">
    <property type="term" value="F:RNA binding"/>
    <property type="evidence" value="ECO:0007669"/>
    <property type="project" value="InterPro"/>
</dbReference>
<evidence type="ECO:0000313" key="2">
    <source>
        <dbReference type="EMBL" id="ABQ75953.1"/>
    </source>
</evidence>
<dbReference type="SMART" id="SM00359">
    <property type="entry name" value="PUA"/>
    <property type="match status" value="1"/>
</dbReference>
<dbReference type="InterPro" id="IPR002478">
    <property type="entry name" value="PUA"/>
</dbReference>
<dbReference type="SUPFAM" id="SSF88697">
    <property type="entry name" value="PUA domain-like"/>
    <property type="match status" value="1"/>
</dbReference>
<dbReference type="InterPro" id="IPR015947">
    <property type="entry name" value="PUA-like_sf"/>
</dbReference>
<dbReference type="NCBIfam" id="NF011154">
    <property type="entry name" value="PRK14560.1-6"/>
    <property type="match status" value="1"/>
</dbReference>
<dbReference type="PANTHER" id="PTHR22798">
    <property type="entry name" value="MCT-1 PROTEIN"/>
    <property type="match status" value="1"/>
</dbReference>
<dbReference type="NCBIfam" id="TIGR00451">
    <property type="entry name" value="unchar_dom_2"/>
    <property type="match status" value="1"/>
</dbReference>
<dbReference type="PANTHER" id="PTHR22798:SF0">
    <property type="entry name" value="MALIGNANT T-CELL-AMPLIFIED SEQUENCE 1"/>
    <property type="match status" value="1"/>
</dbReference>
<dbReference type="InterPro" id="IPR036974">
    <property type="entry name" value="PUA_sf"/>
</dbReference>
<dbReference type="Pfam" id="PF01472">
    <property type="entry name" value="PUA"/>
    <property type="match status" value="1"/>
</dbReference>
<dbReference type="CDD" id="cd21154">
    <property type="entry name" value="PUA_MJ1432-like"/>
    <property type="match status" value="1"/>
</dbReference>
<reference evidence="2" key="1">
    <citation type="journal article" date="2007" name="ISME J.">
        <title>Genomic plasticity in prokaryotes: the case of the square haloarchaeon.</title>
        <authorList>
            <person name="Cuadros-Orellana S."/>
            <person name="Martin-Cuadrado A.B."/>
            <person name="Legault B."/>
            <person name="D'Auria G."/>
            <person name="Zhaxybayeva O."/>
            <person name="Papke R.T."/>
            <person name="Rodriguez-Valera F."/>
        </authorList>
    </citation>
    <scope>NUCLEOTIDE SEQUENCE</scope>
</reference>
<dbReference type="PROSITE" id="PS50890">
    <property type="entry name" value="PUA"/>
    <property type="match status" value="1"/>
</dbReference>
<sequence>MHRYSNSFPCRSHRLPCLSYSRACLRSTDVPQATQVTVVCFLLFREPHIPLRMNRLHLFFSFNSRFTSGGYRHIPVSGHLFAGMSFRTTMQVKSRHHLRTDEIDTLTAEIEHTTGVALDADAYELVELDGVSYNVVLADDNLDIVRFDDEPFLTVQGANRYNPTRSVVTVDAGAISFVSNGADVMRPGIVDAETAIDAGDFVLIVEETHNKVLAIGRALVDGDELIGDSGKVVESIHHVGDDLYSFSV</sequence>
<dbReference type="GO" id="GO:0001731">
    <property type="term" value="P:formation of translation preinitiation complex"/>
    <property type="evidence" value="ECO:0007669"/>
    <property type="project" value="TreeGrafter"/>
</dbReference>
<proteinExistence type="predicted"/>
<dbReference type="Gene3D" id="2.30.130.10">
    <property type="entry name" value="PUA domain"/>
    <property type="match status" value="1"/>
</dbReference>
<dbReference type="EMBL" id="EF583992">
    <property type="protein sequence ID" value="ABQ75953.1"/>
    <property type="molecule type" value="Genomic_DNA"/>
</dbReference>